<dbReference type="SMART" id="SM00343">
    <property type="entry name" value="ZnF_C2HC"/>
    <property type="match status" value="1"/>
</dbReference>
<evidence type="ECO:0000313" key="3">
    <source>
        <dbReference type="EMBL" id="GAV56615.1"/>
    </source>
</evidence>
<dbReference type="Proteomes" id="UP000187406">
    <property type="component" value="Unassembled WGS sequence"/>
</dbReference>
<evidence type="ECO:0000313" key="4">
    <source>
        <dbReference type="Proteomes" id="UP000187406"/>
    </source>
</evidence>
<dbReference type="Gene3D" id="4.10.60.10">
    <property type="entry name" value="Zinc finger, CCHC-type"/>
    <property type="match status" value="1"/>
</dbReference>
<dbReference type="PROSITE" id="PS50158">
    <property type="entry name" value="ZF_CCHC"/>
    <property type="match status" value="1"/>
</dbReference>
<gene>
    <name evidence="3" type="ORF">CFOL_v3_00157</name>
</gene>
<keyword evidence="4" id="KW-1185">Reference proteome</keyword>
<dbReference type="EMBL" id="BDDD01000003">
    <property type="protein sequence ID" value="GAV56615.1"/>
    <property type="molecule type" value="Genomic_DNA"/>
</dbReference>
<dbReference type="GO" id="GO:0008270">
    <property type="term" value="F:zinc ion binding"/>
    <property type="evidence" value="ECO:0007669"/>
    <property type="project" value="UniProtKB-KW"/>
</dbReference>
<dbReference type="GO" id="GO:0003676">
    <property type="term" value="F:nucleic acid binding"/>
    <property type="evidence" value="ECO:0007669"/>
    <property type="project" value="InterPro"/>
</dbReference>
<dbReference type="AlphaFoldDB" id="A0A1Q3ALU4"/>
<comment type="caution">
    <text evidence="3">The sequence shown here is derived from an EMBL/GenBank/DDBJ whole genome shotgun (WGS) entry which is preliminary data.</text>
</comment>
<dbReference type="Pfam" id="PF00098">
    <property type="entry name" value="zf-CCHC"/>
    <property type="match status" value="1"/>
</dbReference>
<dbReference type="InterPro" id="IPR036875">
    <property type="entry name" value="Znf_CCHC_sf"/>
</dbReference>
<reference evidence="4" key="1">
    <citation type="submission" date="2016-04" db="EMBL/GenBank/DDBJ databases">
        <title>Cephalotus genome sequencing.</title>
        <authorList>
            <person name="Fukushima K."/>
            <person name="Hasebe M."/>
            <person name="Fang X."/>
        </authorList>
    </citation>
    <scope>NUCLEOTIDE SEQUENCE [LARGE SCALE GENOMIC DNA]</scope>
    <source>
        <strain evidence="4">cv. St1</strain>
    </source>
</reference>
<feature type="domain" description="CCHC-type" evidence="2">
    <location>
        <begin position="79"/>
        <end position="94"/>
    </location>
</feature>
<feature type="non-terminal residue" evidence="3">
    <location>
        <position position="185"/>
    </location>
</feature>
<dbReference type="InterPro" id="IPR001878">
    <property type="entry name" value="Znf_CCHC"/>
</dbReference>
<dbReference type="InParanoid" id="A0A1Q3ALU4"/>
<keyword evidence="1" id="KW-0479">Metal-binding</keyword>
<name>A0A1Q3ALU4_CEPFO</name>
<keyword evidence="1" id="KW-0863">Zinc-finger</keyword>
<evidence type="ECO:0000256" key="1">
    <source>
        <dbReference type="PROSITE-ProRule" id="PRU00047"/>
    </source>
</evidence>
<keyword evidence="1" id="KW-0862">Zinc</keyword>
<dbReference type="SUPFAM" id="SSF57756">
    <property type="entry name" value="Retrovirus zinc finger-like domains"/>
    <property type="match status" value="1"/>
</dbReference>
<accession>A0A1Q3ALU4</accession>
<sequence>HDYEMLTMHENVDIKTMFSRFTNITNALQALDKVYTNSEMVRKILRCLPRIWMPKVTGKPYKKGNVQKGETSKLEDIICYECNKPGHFKSDCPRLKKNFKNSKNKDLWSDNDTSSFDEESDNEVVNLCLMESEEIESEVQFFYSFDELQNAYDELVYELENIGLKNIALKKNTLALSKENESLKN</sequence>
<protein>
    <submittedName>
        <fullName evidence="3">Zf-CCHC domain-containing protein/UBN2 domain-containing protein</fullName>
    </submittedName>
</protein>
<evidence type="ECO:0000259" key="2">
    <source>
        <dbReference type="PROSITE" id="PS50158"/>
    </source>
</evidence>
<feature type="non-terminal residue" evidence="3">
    <location>
        <position position="1"/>
    </location>
</feature>
<organism evidence="3 4">
    <name type="scientific">Cephalotus follicularis</name>
    <name type="common">Albany pitcher plant</name>
    <dbReference type="NCBI Taxonomy" id="3775"/>
    <lineage>
        <taxon>Eukaryota</taxon>
        <taxon>Viridiplantae</taxon>
        <taxon>Streptophyta</taxon>
        <taxon>Embryophyta</taxon>
        <taxon>Tracheophyta</taxon>
        <taxon>Spermatophyta</taxon>
        <taxon>Magnoliopsida</taxon>
        <taxon>eudicotyledons</taxon>
        <taxon>Gunneridae</taxon>
        <taxon>Pentapetalae</taxon>
        <taxon>rosids</taxon>
        <taxon>fabids</taxon>
        <taxon>Oxalidales</taxon>
        <taxon>Cephalotaceae</taxon>
        <taxon>Cephalotus</taxon>
    </lineage>
</organism>
<proteinExistence type="predicted"/>